<comment type="similarity">
    <text evidence="1">Belongs to the thioesterase family.</text>
</comment>
<organism evidence="4 5">
    <name type="scientific">Streptosporangium longisporum</name>
    <dbReference type="NCBI Taxonomy" id="46187"/>
    <lineage>
        <taxon>Bacteria</taxon>
        <taxon>Bacillati</taxon>
        <taxon>Actinomycetota</taxon>
        <taxon>Actinomycetes</taxon>
        <taxon>Streptosporangiales</taxon>
        <taxon>Streptosporangiaceae</taxon>
        <taxon>Streptosporangium</taxon>
    </lineage>
</organism>
<dbReference type="InterPro" id="IPR001031">
    <property type="entry name" value="Thioesterase"/>
</dbReference>
<feature type="domain" description="Thioesterase TesA-like" evidence="3">
    <location>
        <begin position="18"/>
        <end position="241"/>
    </location>
</feature>
<dbReference type="InterPro" id="IPR029058">
    <property type="entry name" value="AB_hydrolase_fold"/>
</dbReference>
<dbReference type="InterPro" id="IPR012223">
    <property type="entry name" value="TEII"/>
</dbReference>
<proteinExistence type="inferred from homology"/>
<evidence type="ECO:0000313" key="5">
    <source>
        <dbReference type="Proteomes" id="UP001499930"/>
    </source>
</evidence>
<comment type="caution">
    <text evidence="4">The sequence shown here is derived from an EMBL/GenBank/DDBJ whole genome shotgun (WGS) entry which is preliminary data.</text>
</comment>
<dbReference type="Gene3D" id="3.40.50.1820">
    <property type="entry name" value="alpha/beta hydrolase"/>
    <property type="match status" value="1"/>
</dbReference>
<keyword evidence="5" id="KW-1185">Reference proteome</keyword>
<dbReference type="InterPro" id="IPR020802">
    <property type="entry name" value="TesA-like"/>
</dbReference>
<dbReference type="Pfam" id="PF00975">
    <property type="entry name" value="Thioesterase"/>
    <property type="match status" value="1"/>
</dbReference>
<dbReference type="SMART" id="SM00824">
    <property type="entry name" value="PKS_TE"/>
    <property type="match status" value="1"/>
</dbReference>
<evidence type="ECO:0000259" key="3">
    <source>
        <dbReference type="SMART" id="SM00824"/>
    </source>
</evidence>
<reference evidence="5" key="1">
    <citation type="journal article" date="2019" name="Int. J. Syst. Evol. Microbiol.">
        <title>The Global Catalogue of Microorganisms (GCM) 10K type strain sequencing project: providing services to taxonomists for standard genome sequencing and annotation.</title>
        <authorList>
            <consortium name="The Broad Institute Genomics Platform"/>
            <consortium name="The Broad Institute Genome Sequencing Center for Infectious Disease"/>
            <person name="Wu L."/>
            <person name="Ma J."/>
        </authorList>
    </citation>
    <scope>NUCLEOTIDE SEQUENCE [LARGE SCALE GENOMIC DNA]</scope>
    <source>
        <strain evidence="5">JCM 3106</strain>
    </source>
</reference>
<dbReference type="PANTHER" id="PTHR11487:SF0">
    <property type="entry name" value="S-ACYL FATTY ACID SYNTHASE THIOESTERASE, MEDIUM CHAIN"/>
    <property type="match status" value="1"/>
</dbReference>
<dbReference type="GO" id="GO:0016787">
    <property type="term" value="F:hydrolase activity"/>
    <property type="evidence" value="ECO:0007669"/>
    <property type="project" value="UniProtKB-KW"/>
</dbReference>
<evidence type="ECO:0000313" key="4">
    <source>
        <dbReference type="EMBL" id="GAA3024388.1"/>
    </source>
</evidence>
<dbReference type="Proteomes" id="UP001499930">
    <property type="component" value="Unassembled WGS sequence"/>
</dbReference>
<dbReference type="SUPFAM" id="SSF53474">
    <property type="entry name" value="alpha/beta-Hydrolases"/>
    <property type="match status" value="1"/>
</dbReference>
<evidence type="ECO:0000256" key="1">
    <source>
        <dbReference type="ARBA" id="ARBA00007169"/>
    </source>
</evidence>
<sequence>MTWLRCAARRPAAVARLFCFTHAGGSATAYREWHALLPATAELHATQLPGRADRFAEPSPESMDALADVLTEAMLPLLDRRFALFGHSMGATLAYEVTRRLEGRGYAPARLFVSGSTAPHDRRDRRALSTYDDDALVAELAKLGGTEAQVLAHEAMREIVLPYVRADLRLLEAYRHRPGPPLRTPVSVLLGDADPVVTPEQAKAWEARTSSGFSLEVFPGDHFYLQPRRAAVVEEITRSLLV</sequence>
<gene>
    <name evidence="4" type="ORF">GCM10017559_57380</name>
</gene>
<protein>
    <submittedName>
        <fullName evidence="4">Alpha/beta fold hydrolase</fullName>
    </submittedName>
</protein>
<dbReference type="RefSeq" id="WP_344900773.1">
    <property type="nucleotide sequence ID" value="NZ_BAAAWD010000015.1"/>
</dbReference>
<dbReference type="PANTHER" id="PTHR11487">
    <property type="entry name" value="THIOESTERASE"/>
    <property type="match status" value="1"/>
</dbReference>
<name>A0ABP6KUL3_9ACTN</name>
<dbReference type="EMBL" id="BAAAWD010000015">
    <property type="protein sequence ID" value="GAA3024388.1"/>
    <property type="molecule type" value="Genomic_DNA"/>
</dbReference>
<evidence type="ECO:0000256" key="2">
    <source>
        <dbReference type="ARBA" id="ARBA00022801"/>
    </source>
</evidence>
<accession>A0ABP6KUL3</accession>
<keyword evidence="2 4" id="KW-0378">Hydrolase</keyword>